<dbReference type="OrthoDB" id="10481505at2759"/>
<keyword evidence="3" id="KW-1185">Reference proteome</keyword>
<protein>
    <submittedName>
        <fullName evidence="2">Uncharacterized protein</fullName>
    </submittedName>
</protein>
<organism evidence="2 3">
    <name type="scientific">Pocillopora damicornis</name>
    <name type="common">Cauliflower coral</name>
    <name type="synonym">Millepora damicornis</name>
    <dbReference type="NCBI Taxonomy" id="46731"/>
    <lineage>
        <taxon>Eukaryota</taxon>
        <taxon>Metazoa</taxon>
        <taxon>Cnidaria</taxon>
        <taxon>Anthozoa</taxon>
        <taxon>Hexacorallia</taxon>
        <taxon>Scleractinia</taxon>
        <taxon>Astrocoeniina</taxon>
        <taxon>Pocilloporidae</taxon>
        <taxon>Pocillopora</taxon>
    </lineage>
</organism>
<gene>
    <name evidence="2" type="ORF">pdam_00019947</name>
</gene>
<dbReference type="EMBL" id="RCHS01000145">
    <property type="protein sequence ID" value="RMX60472.1"/>
    <property type="molecule type" value="Genomic_DNA"/>
</dbReference>
<keyword evidence="1" id="KW-0732">Signal</keyword>
<sequence length="213" mass="24601">MGATSVSFLLILLVGVTRYSVGAPLGKEVLRDRIKEFFRRMAYLCEYQQPKLNDLAYETKRAFAKKYFGDPLEARPVTMKGVELLDNRKRLPLHVFASKAYKQVAIFHSVFQDITQNWSQSQRENKEIKDNLRGIQGRLQHLKKLMEKVVRLSSQSPGNSSLPQVPQPNRKIWSDSIHRQKAWILGVLGEFKLSLIYLRPAIRKRACKTCKVN</sequence>
<evidence type="ECO:0000256" key="1">
    <source>
        <dbReference type="SAM" id="SignalP"/>
    </source>
</evidence>
<accession>A0A3M6V3I1</accession>
<evidence type="ECO:0000313" key="2">
    <source>
        <dbReference type="EMBL" id="RMX60472.1"/>
    </source>
</evidence>
<feature type="chain" id="PRO_5018041854" evidence="1">
    <location>
        <begin position="23"/>
        <end position="213"/>
    </location>
</feature>
<name>A0A3M6V3I1_POCDA</name>
<feature type="signal peptide" evidence="1">
    <location>
        <begin position="1"/>
        <end position="22"/>
    </location>
</feature>
<proteinExistence type="predicted"/>
<dbReference type="AlphaFoldDB" id="A0A3M6V3I1"/>
<evidence type="ECO:0000313" key="3">
    <source>
        <dbReference type="Proteomes" id="UP000275408"/>
    </source>
</evidence>
<dbReference type="Proteomes" id="UP000275408">
    <property type="component" value="Unassembled WGS sequence"/>
</dbReference>
<comment type="caution">
    <text evidence="2">The sequence shown here is derived from an EMBL/GenBank/DDBJ whole genome shotgun (WGS) entry which is preliminary data.</text>
</comment>
<reference evidence="2 3" key="1">
    <citation type="journal article" date="2018" name="Sci. Rep.">
        <title>Comparative analysis of the Pocillopora damicornis genome highlights role of immune system in coral evolution.</title>
        <authorList>
            <person name="Cunning R."/>
            <person name="Bay R.A."/>
            <person name="Gillette P."/>
            <person name="Baker A.C."/>
            <person name="Traylor-Knowles N."/>
        </authorList>
    </citation>
    <scope>NUCLEOTIDE SEQUENCE [LARGE SCALE GENOMIC DNA]</scope>
    <source>
        <strain evidence="2">RSMAS</strain>
        <tissue evidence="2">Whole animal</tissue>
    </source>
</reference>